<dbReference type="RefSeq" id="WP_350280251.1">
    <property type="nucleotide sequence ID" value="NZ_CP158165.1"/>
</dbReference>
<reference evidence="4" key="1">
    <citation type="submission" date="2024-06" db="EMBL/GenBank/DDBJ databases">
        <title>Kribbella sp. strain HUAS MG21 genome sequences.</title>
        <authorList>
            <person name="Mo P."/>
        </authorList>
    </citation>
    <scope>NUCLEOTIDE SEQUENCE</scope>
    <source>
        <strain evidence="4">HUAS MG21</strain>
    </source>
</reference>
<organism evidence="4">
    <name type="scientific">Kribbella sp. HUAS MG21</name>
    <dbReference type="NCBI Taxonomy" id="3160966"/>
    <lineage>
        <taxon>Bacteria</taxon>
        <taxon>Bacillati</taxon>
        <taxon>Actinomycetota</taxon>
        <taxon>Actinomycetes</taxon>
        <taxon>Propionibacteriales</taxon>
        <taxon>Kribbellaceae</taxon>
        <taxon>Kribbella</taxon>
    </lineage>
</organism>
<feature type="region of interest" description="Disordered" evidence="1">
    <location>
        <begin position="251"/>
        <end position="324"/>
    </location>
</feature>
<dbReference type="Pfam" id="PF26366">
    <property type="entry name" value="DUF8094"/>
    <property type="match status" value="1"/>
</dbReference>
<evidence type="ECO:0000313" key="4">
    <source>
        <dbReference type="EMBL" id="XBV27465.1"/>
    </source>
</evidence>
<dbReference type="EMBL" id="CP158165">
    <property type="protein sequence ID" value="XBV27465.1"/>
    <property type="molecule type" value="Genomic_DNA"/>
</dbReference>
<name>A0AAU7TL43_9ACTN</name>
<dbReference type="InterPro" id="IPR058407">
    <property type="entry name" value="DUF8094"/>
</dbReference>
<keyword evidence="2" id="KW-0812">Transmembrane</keyword>
<protein>
    <recommendedName>
        <fullName evidence="3">DUF8094 domain-containing protein</fullName>
    </recommendedName>
</protein>
<accession>A0AAU7TL43</accession>
<feature type="domain" description="DUF8094" evidence="3">
    <location>
        <begin position="430"/>
        <end position="721"/>
    </location>
</feature>
<sequence>MRFARITLGLLLALGGLVVAAAGAFAAFWLVGPDNTISTPAREFDSSGLAVVTAPALLDRHGPTLRVTASGDKPLFVGVAQDLDVRDYLSGAAHTRLVNFDPPATFGTQELKGRTGKLTPPGELDWWVAHSAPGSQSLAWPIQDGRYDVVVMNADGTPAVGAQVTFGVQVNRLFGICLLVLGAGVLVLALGLTLILRRRPTKAPEKLKDTTEIPVIKNQRIPVLVSTAPTPDRNAPAYRVSPFAPDRVSPFAPERVSPFAPTPAAAEQLQSEEAAPEHPAAQPEPIEHPAALPVPTEPAPAQPAAEQPAPAQPTPAARPAPVRPAPVALPAAPMFMTPAAVARAKSPALIGAGASARNDRTTYDVPSIAEPTAESDGAETVPLADSPEFVKSDEAVRRTAALLASGALLLTATSCGLVPAKNSMAAVDSRPAVTLADAQAVVQRYNEVNNRANQTRDAKLAATIEGNPTLAQTEAGFVIGRKLDAAGKEVSKPFSYTDPEIGAPQFTAYPMRFVVSSGVSDAPGSRQLGVWQRESAGGPWKLTHSVYPSKSVEPPSVDGLRTPTVADLNQLRSQPASVAKDLAAYLTGGAKSPQAKLFTPSPGLAKLLELRAKSKASDTAEPYIASVTDTFAPSGAPLTFITSSGDALVFLSLTERYLQRVEPGSNAYWTSGEATAFSNMVKYTQNLYQDYLHQVALVIPAKSSGTAVQILSVDPQLVGAGGA</sequence>
<evidence type="ECO:0000256" key="2">
    <source>
        <dbReference type="SAM" id="Phobius"/>
    </source>
</evidence>
<keyword evidence="2" id="KW-1133">Transmembrane helix</keyword>
<dbReference type="AlphaFoldDB" id="A0AAU7TL43"/>
<feature type="transmembrane region" description="Helical" evidence="2">
    <location>
        <begin position="173"/>
        <end position="196"/>
    </location>
</feature>
<proteinExistence type="predicted"/>
<gene>
    <name evidence="4" type="ORF">ABN611_13755</name>
</gene>
<feature type="compositionally biased region" description="Low complexity" evidence="1">
    <location>
        <begin position="263"/>
        <end position="294"/>
    </location>
</feature>
<evidence type="ECO:0000259" key="3">
    <source>
        <dbReference type="Pfam" id="PF26366"/>
    </source>
</evidence>
<evidence type="ECO:0000256" key="1">
    <source>
        <dbReference type="SAM" id="MobiDB-lite"/>
    </source>
</evidence>
<feature type="compositionally biased region" description="Pro residues" evidence="1">
    <location>
        <begin position="310"/>
        <end position="324"/>
    </location>
</feature>
<keyword evidence="2" id="KW-0472">Membrane</keyword>